<keyword evidence="3" id="KW-1185">Reference proteome</keyword>
<dbReference type="InterPro" id="IPR014710">
    <property type="entry name" value="RmlC-like_jellyroll"/>
</dbReference>
<reference evidence="2" key="2">
    <citation type="submission" date="2020-09" db="EMBL/GenBank/DDBJ databases">
        <authorList>
            <person name="Sun Q."/>
            <person name="Zhou Y."/>
        </authorList>
    </citation>
    <scope>NUCLEOTIDE SEQUENCE</scope>
    <source>
        <strain evidence="2">CGMCC 1.12426</strain>
    </source>
</reference>
<dbReference type="InterPro" id="IPR011051">
    <property type="entry name" value="RmlC_Cupin_sf"/>
</dbReference>
<sequence length="170" mass="18716">MTGAQGRFPAEPAVADTEKATGLPASGVFPAHMLDPSQLEPAPIRPHWILEGAPEARCKNLSVGTRGWATTDHWSCTAGRFRWHYGWDESVLFLEGEVFITDERGETYHGVPGVALFFPAGTSATWHVPHYIRKLAFNDRPIPKPAHYAVRLVDKALAVFQRRSAKGGLS</sequence>
<dbReference type="Proteomes" id="UP000605148">
    <property type="component" value="Unassembled WGS sequence"/>
</dbReference>
<comment type="caution">
    <text evidence="2">The sequence shown here is derived from an EMBL/GenBank/DDBJ whole genome shotgun (WGS) entry which is preliminary data.</text>
</comment>
<dbReference type="InterPro" id="IPR008579">
    <property type="entry name" value="UGlyAH_Cupin_dom"/>
</dbReference>
<organism evidence="2 3">
    <name type="scientific">Roseibium aquae</name>
    <dbReference type="NCBI Taxonomy" id="1323746"/>
    <lineage>
        <taxon>Bacteria</taxon>
        <taxon>Pseudomonadati</taxon>
        <taxon>Pseudomonadota</taxon>
        <taxon>Alphaproteobacteria</taxon>
        <taxon>Hyphomicrobiales</taxon>
        <taxon>Stappiaceae</taxon>
        <taxon>Roseibium</taxon>
    </lineage>
</organism>
<dbReference type="EMBL" id="BMFA01000002">
    <property type="protein sequence ID" value="GGB38143.1"/>
    <property type="molecule type" value="Genomic_DNA"/>
</dbReference>
<dbReference type="OrthoDB" id="6877662at2"/>
<protein>
    <recommendedName>
        <fullName evidence="1">(S)-ureidoglycine aminohydrolase cupin domain-containing protein</fullName>
    </recommendedName>
</protein>
<dbReference type="Gene3D" id="2.60.120.10">
    <property type="entry name" value="Jelly Rolls"/>
    <property type="match status" value="1"/>
</dbReference>
<reference evidence="2" key="1">
    <citation type="journal article" date="2014" name="Int. J. Syst. Evol. Microbiol.">
        <title>Complete genome sequence of Corynebacterium casei LMG S-19264T (=DSM 44701T), isolated from a smear-ripened cheese.</title>
        <authorList>
            <consortium name="US DOE Joint Genome Institute (JGI-PGF)"/>
            <person name="Walter F."/>
            <person name="Albersmeier A."/>
            <person name="Kalinowski J."/>
            <person name="Ruckert C."/>
        </authorList>
    </citation>
    <scope>NUCLEOTIDE SEQUENCE</scope>
    <source>
        <strain evidence="2">CGMCC 1.12426</strain>
    </source>
</reference>
<dbReference type="Pfam" id="PF05899">
    <property type="entry name" value="Cupin_3"/>
    <property type="match status" value="1"/>
</dbReference>
<gene>
    <name evidence="2" type="ORF">GCM10011316_07760</name>
</gene>
<name>A0A916WVV0_9HYPH</name>
<proteinExistence type="predicted"/>
<dbReference type="AlphaFoldDB" id="A0A916WVV0"/>
<evidence type="ECO:0000313" key="3">
    <source>
        <dbReference type="Proteomes" id="UP000605148"/>
    </source>
</evidence>
<accession>A0A916WVV0</accession>
<dbReference type="PANTHER" id="PTHR40943:SF1">
    <property type="entry name" value="CYTOPLASMIC PROTEIN"/>
    <property type="match status" value="1"/>
</dbReference>
<dbReference type="CDD" id="cd02227">
    <property type="entry name" value="cupin_TM1112-like"/>
    <property type="match status" value="1"/>
</dbReference>
<evidence type="ECO:0000313" key="2">
    <source>
        <dbReference type="EMBL" id="GGB38143.1"/>
    </source>
</evidence>
<dbReference type="SUPFAM" id="SSF51182">
    <property type="entry name" value="RmlC-like cupins"/>
    <property type="match status" value="1"/>
</dbReference>
<feature type="domain" description="(S)-ureidoglycine aminohydrolase cupin" evidence="1">
    <location>
        <begin position="70"/>
        <end position="134"/>
    </location>
</feature>
<evidence type="ECO:0000259" key="1">
    <source>
        <dbReference type="Pfam" id="PF05899"/>
    </source>
</evidence>
<dbReference type="RefSeq" id="WP_150495130.1">
    <property type="nucleotide sequence ID" value="NZ_BMFA01000002.1"/>
</dbReference>
<dbReference type="PANTHER" id="PTHR40943">
    <property type="entry name" value="CYTOPLASMIC PROTEIN-RELATED"/>
    <property type="match status" value="1"/>
</dbReference>